<feature type="compositionally biased region" description="Basic and acidic residues" evidence="1">
    <location>
        <begin position="84"/>
        <end position="116"/>
    </location>
</feature>
<feature type="compositionally biased region" description="Basic and acidic residues" evidence="1">
    <location>
        <begin position="125"/>
        <end position="145"/>
    </location>
</feature>
<dbReference type="PANTHER" id="PTHR38150">
    <property type="entry name" value="EF-HAND DOMAIN-CONTAINING PROTEIN"/>
    <property type="match status" value="1"/>
</dbReference>
<evidence type="ECO:0000313" key="2">
    <source>
        <dbReference type="EMBL" id="CAE0239589.1"/>
    </source>
</evidence>
<protein>
    <submittedName>
        <fullName evidence="2">Uncharacterized protein</fullName>
    </submittedName>
</protein>
<feature type="region of interest" description="Disordered" evidence="1">
    <location>
        <begin position="182"/>
        <end position="279"/>
    </location>
</feature>
<feature type="compositionally biased region" description="Acidic residues" evidence="1">
    <location>
        <begin position="371"/>
        <end position="393"/>
    </location>
</feature>
<feature type="compositionally biased region" description="Gly residues" evidence="1">
    <location>
        <begin position="226"/>
        <end position="237"/>
    </location>
</feature>
<feature type="region of interest" description="Disordered" evidence="1">
    <location>
        <begin position="421"/>
        <end position="503"/>
    </location>
</feature>
<proteinExistence type="predicted"/>
<feature type="compositionally biased region" description="Basic and acidic residues" evidence="1">
    <location>
        <begin position="194"/>
        <end position="212"/>
    </location>
</feature>
<feature type="compositionally biased region" description="Basic and acidic residues" evidence="1">
    <location>
        <begin position="250"/>
        <end position="279"/>
    </location>
</feature>
<organism evidence="2">
    <name type="scientific">Palpitomonas bilix</name>
    <dbReference type="NCBI Taxonomy" id="652834"/>
    <lineage>
        <taxon>Eukaryota</taxon>
        <taxon>Eukaryota incertae sedis</taxon>
    </lineage>
</organism>
<feature type="compositionally biased region" description="Acidic residues" evidence="1">
    <location>
        <begin position="437"/>
        <end position="456"/>
    </location>
</feature>
<dbReference type="EMBL" id="HBIB01002650">
    <property type="protein sequence ID" value="CAE0239589.1"/>
    <property type="molecule type" value="Transcribed_RNA"/>
</dbReference>
<feature type="compositionally biased region" description="Acidic residues" evidence="1">
    <location>
        <begin position="476"/>
        <end position="491"/>
    </location>
</feature>
<name>A0A7S3CWP5_9EUKA</name>
<sequence>MDHTGDGVDFESFSNFLSNTMDAKLNNVGGDRQPVKKESSDEALARQFGQLIFNKLAYTKIRNFKDDSLVQELEKDCTFKPRVDKNSERMDKSVRRSVGDSKAGKESAKSKAEAKHMSRVQLLLQKHEESESKKEKKRMDSSLVDDKECTFKPRINKARQARGFQVERVTGKSTWDALYTGQRPATAVSSRQQKTFEEREMEKCTFKPEIFTKKKRPASAKPATSSGGGGGGGGGGADKPAANAPRAPKGYKETIERMRRAKEMKEERKREEEKVFSSDRYAKMSKKPVKPFNLLTEGRSKTRSTPLLYMDVNLGPGKTGRIGIHENDDPKVLARNFAVAYQLDESMRDVLEDLIKAQINDVREESGLLGEGEEGQEYDEGYEDGYGDEYGGEEFEGLEGEYAGEGYGDEYEEEEGLEGRYVEGGEGVGNGVYEQEPFGDEEGFEGAGEMGEELEGLDGVGGEHGREVDEFGLEKEEGEGEEEEEEEEDVLDALGLNPNGGQQ</sequence>
<feature type="compositionally biased region" description="Basic and acidic residues" evidence="1">
    <location>
        <begin position="461"/>
        <end position="475"/>
    </location>
</feature>
<dbReference type="PANTHER" id="PTHR38150:SF1">
    <property type="entry name" value="PFU DOMAIN-CONTAINING PROTEIN"/>
    <property type="match status" value="1"/>
</dbReference>
<gene>
    <name evidence="2" type="ORF">PBIL07802_LOCUS1738</name>
</gene>
<feature type="region of interest" description="Disordered" evidence="1">
    <location>
        <begin position="369"/>
        <end position="393"/>
    </location>
</feature>
<feature type="region of interest" description="Disordered" evidence="1">
    <location>
        <begin position="84"/>
        <end position="145"/>
    </location>
</feature>
<reference evidence="2" key="1">
    <citation type="submission" date="2021-01" db="EMBL/GenBank/DDBJ databases">
        <authorList>
            <person name="Corre E."/>
            <person name="Pelletier E."/>
            <person name="Niang G."/>
            <person name="Scheremetjew M."/>
            <person name="Finn R."/>
            <person name="Kale V."/>
            <person name="Holt S."/>
            <person name="Cochrane G."/>
            <person name="Meng A."/>
            <person name="Brown T."/>
            <person name="Cohen L."/>
        </authorList>
    </citation>
    <scope>NUCLEOTIDE SEQUENCE</scope>
    <source>
        <strain evidence="2">NIES-2562</strain>
    </source>
</reference>
<accession>A0A7S3CWP5</accession>
<evidence type="ECO:0000256" key="1">
    <source>
        <dbReference type="SAM" id="MobiDB-lite"/>
    </source>
</evidence>
<dbReference type="AlphaFoldDB" id="A0A7S3CWP5"/>